<organism evidence="9 10">
    <name type="scientific">Rubrivivax benzoatilyticus</name>
    <dbReference type="NCBI Taxonomy" id="316997"/>
    <lineage>
        <taxon>Bacteria</taxon>
        <taxon>Pseudomonadati</taxon>
        <taxon>Pseudomonadota</taxon>
        <taxon>Betaproteobacteria</taxon>
        <taxon>Burkholderiales</taxon>
        <taxon>Sphaerotilaceae</taxon>
        <taxon>Rubrivivax</taxon>
    </lineage>
</organism>
<keyword evidence="10" id="KW-1185">Reference proteome</keyword>
<keyword evidence="2" id="KW-1134">Transmembrane beta strand</keyword>
<dbReference type="RefSeq" id="WP_029718708.1">
    <property type="nucleotide sequence ID" value="NZ_JAAOCD010000008.1"/>
</dbReference>
<dbReference type="Pfam" id="PF01103">
    <property type="entry name" value="Omp85"/>
    <property type="match status" value="1"/>
</dbReference>
<evidence type="ECO:0000256" key="6">
    <source>
        <dbReference type="ARBA" id="ARBA00023237"/>
    </source>
</evidence>
<comment type="subcellular location">
    <subcellularLocation>
        <location evidence="1">Membrane</location>
    </subcellularLocation>
</comment>
<accession>A0ABX0I1Y0</accession>
<evidence type="ECO:0000256" key="3">
    <source>
        <dbReference type="ARBA" id="ARBA00022692"/>
    </source>
</evidence>
<keyword evidence="5" id="KW-0472">Membrane</keyword>
<proteinExistence type="predicted"/>
<evidence type="ECO:0000256" key="7">
    <source>
        <dbReference type="SAM" id="SignalP"/>
    </source>
</evidence>
<dbReference type="PANTHER" id="PTHR12815:SF47">
    <property type="entry name" value="TRANSLOCATION AND ASSEMBLY MODULE SUBUNIT TAMA"/>
    <property type="match status" value="1"/>
</dbReference>
<evidence type="ECO:0000313" key="10">
    <source>
        <dbReference type="Proteomes" id="UP000802098"/>
    </source>
</evidence>
<sequence>MRRVLTGLAAALAASAAIAAADAPTAAAAEPQASIEVVAPAALKALLEQHLDIARVATLAPGVALDDSEWARLIDGAPAQVRELLETEGYFDPTVILVRSVGNVGERHVRLELQPGPRTRVQRVTIEVEGALGAAAEAGEPHAREALEDLRRAWALPAGQAFRNPDWTAAKSAALARLRADGYAGASWKATAAEVETAEHGVSLYLVADSGPLFRFGELVVDGLVVHERETVEHLAALAPGTPLTEAVLLDYQERLQKAGLFDSAAVTLDPDVSRAGQARVLVHVKEAPLQVYTFGVGISANTGPRASLEHAYRRVFGYALSASNTFSLAQKKQTYAGEVSTHPGENLYRELVGGAVDREEGDEDVVLAQRVRLGRTKDTQRLERLVFVEAERSARWTTTGQRIHTNTIAYSLNHHGVWRELDSVVLPTEGFSVSLQTGVGHAHGSAGDSGPFSRLYGRFTGYLPIGRAWYGSARLELGQVVKRDAVAVPDSQLFRAGGDDSVRGYAYRSLTPTENGAEAGGTSLMTASLELARPISASMPSVWGAVFVDAGRAANGFSNLSPAIGTGIGVRWRSPVGPLKADLAWGQETHSVRLHFSVGIAY</sequence>
<dbReference type="PROSITE" id="PS51779">
    <property type="entry name" value="POTRA"/>
    <property type="match status" value="1"/>
</dbReference>
<evidence type="ECO:0000256" key="2">
    <source>
        <dbReference type="ARBA" id="ARBA00022452"/>
    </source>
</evidence>
<feature type="domain" description="POTRA" evidence="8">
    <location>
        <begin position="214"/>
        <end position="288"/>
    </location>
</feature>
<evidence type="ECO:0000256" key="5">
    <source>
        <dbReference type="ARBA" id="ARBA00023136"/>
    </source>
</evidence>
<evidence type="ECO:0000313" key="9">
    <source>
        <dbReference type="EMBL" id="NHK99808.1"/>
    </source>
</evidence>
<gene>
    <name evidence="9" type="ORF">G7087_15605</name>
</gene>
<dbReference type="Gene3D" id="3.10.20.310">
    <property type="entry name" value="membrane protein fhac"/>
    <property type="match status" value="2"/>
</dbReference>
<comment type="caution">
    <text evidence="9">The sequence shown here is derived from an EMBL/GenBank/DDBJ whole genome shotgun (WGS) entry which is preliminary data.</text>
</comment>
<dbReference type="InterPro" id="IPR000184">
    <property type="entry name" value="Bac_surfAg_D15"/>
</dbReference>
<dbReference type="EMBL" id="JAAOCD010000008">
    <property type="protein sequence ID" value="NHK99808.1"/>
    <property type="molecule type" value="Genomic_DNA"/>
</dbReference>
<keyword evidence="4 7" id="KW-0732">Signal</keyword>
<name>A0ABX0I1Y0_9BURK</name>
<feature type="chain" id="PRO_5045538983" evidence="7">
    <location>
        <begin position="20"/>
        <end position="603"/>
    </location>
</feature>
<keyword evidence="6" id="KW-0998">Cell outer membrane</keyword>
<dbReference type="InterPro" id="IPR034746">
    <property type="entry name" value="POTRA"/>
</dbReference>
<evidence type="ECO:0000259" key="8">
    <source>
        <dbReference type="PROSITE" id="PS51779"/>
    </source>
</evidence>
<dbReference type="Gene3D" id="2.40.160.50">
    <property type="entry name" value="membrane protein fhac: a member of the omp85/tpsb transporter family"/>
    <property type="match status" value="1"/>
</dbReference>
<dbReference type="PANTHER" id="PTHR12815">
    <property type="entry name" value="SORTING AND ASSEMBLY MACHINERY SAMM50 PROTEIN FAMILY MEMBER"/>
    <property type="match status" value="1"/>
</dbReference>
<evidence type="ECO:0000256" key="4">
    <source>
        <dbReference type="ARBA" id="ARBA00022729"/>
    </source>
</evidence>
<evidence type="ECO:0000256" key="1">
    <source>
        <dbReference type="ARBA" id="ARBA00004370"/>
    </source>
</evidence>
<feature type="signal peptide" evidence="7">
    <location>
        <begin position="1"/>
        <end position="19"/>
    </location>
</feature>
<dbReference type="Proteomes" id="UP000802098">
    <property type="component" value="Unassembled WGS sequence"/>
</dbReference>
<protein>
    <submittedName>
        <fullName evidence="9">BamA/TamA family outer membrane protein</fullName>
    </submittedName>
</protein>
<dbReference type="InterPro" id="IPR039910">
    <property type="entry name" value="D15-like"/>
</dbReference>
<keyword evidence="3" id="KW-0812">Transmembrane</keyword>
<reference evidence="9 10" key="1">
    <citation type="submission" date="2020-03" db="EMBL/GenBank/DDBJ databases">
        <title>Rubrivivax benzoatilyticus JA2 (sequenced after 10 years sub-culturing).</title>
        <authorList>
            <person name="Gupta D."/>
            <person name="Chintalapati S."/>
            <person name="Chintalapati V.R."/>
        </authorList>
    </citation>
    <scope>NUCLEOTIDE SEQUENCE [LARGE SCALE GENOMIC DNA]</scope>
    <source>
        <strain evidence="9 10">JA2-Mal</strain>
    </source>
</reference>